<dbReference type="SMART" id="SM00465">
    <property type="entry name" value="GIYc"/>
    <property type="match status" value="1"/>
</dbReference>
<dbReference type="HAMAP" id="MF_00203">
    <property type="entry name" value="UvrC"/>
    <property type="match status" value="1"/>
</dbReference>
<feature type="domain" description="UVR" evidence="6">
    <location>
        <begin position="203"/>
        <end position="238"/>
    </location>
</feature>
<accession>A0A1W1C3N7</accession>
<dbReference type="Gene3D" id="3.40.1440.10">
    <property type="entry name" value="GIY-YIG endonuclease"/>
    <property type="match status" value="1"/>
</dbReference>
<keyword evidence="1" id="KW-0963">Cytoplasm</keyword>
<evidence type="ECO:0000259" key="6">
    <source>
        <dbReference type="PROSITE" id="PS50151"/>
    </source>
</evidence>
<evidence type="ECO:0000256" key="2">
    <source>
        <dbReference type="ARBA" id="ARBA00022763"/>
    </source>
</evidence>
<dbReference type="AlphaFoldDB" id="A0A1W1C3N7"/>
<dbReference type="EMBL" id="FPHF01000057">
    <property type="protein sequence ID" value="SFV60332.1"/>
    <property type="molecule type" value="Genomic_DNA"/>
</dbReference>
<dbReference type="InterPro" id="IPR001943">
    <property type="entry name" value="UVR_dom"/>
</dbReference>
<dbReference type="SUPFAM" id="SSF82771">
    <property type="entry name" value="GIY-YIG endonuclease"/>
    <property type="match status" value="1"/>
</dbReference>
<sequence>MNLLETIKQLPNSPGVYQYFDKDGHILYIGKAKNLSNRVKSYWQFTPELQANKTLSLRIKRMIGQTVSLNYIVVNSEHDALILENSLIKQLNPKYNILLRDDKTYPYIYIDNNEKYPRFEITRKIINSKDITYFGPYSVGARDIVDSVYEICKLVQKKSCLKSHKLCLYHQIDKCLGPCELPVSKERYTEEVDLATKLIKNKNVLIKSLQGKMEFYAQEMRFEEAGELRDRIERISRSEIKSEIDFASNENYDIFVVQNSLSRAVVVRIFMRNGKIISSSHDFININESYFEDELYYRALLDYYKEEKPPIIAPILIAKEIEGLDAIQKHLTGIFEKKANISVPLRSKRKDLITLALLNATELLKRDKKTDHTKIPLEMQELCTLEKIPSRVEVFDNSHISGVATVGAMIVYEDGKFDKGSYRTYHLDAKDEYGQMRETLSRRVASFSKNSPPDLWILDGGATLLKLALDILSSNAINLDVIAISKEKIDAKTHRAKGKANDILYTQSDIFRLQNSDKRLQWAQNLRDEAHRSAITFHKKTKLKLDKESNLLNLNGISQAKVQKLLKIFGTFGELKNASFEEISAVLNTKDAKNIKKFYK</sequence>
<evidence type="ECO:0000256" key="4">
    <source>
        <dbReference type="ARBA" id="ARBA00022881"/>
    </source>
</evidence>
<feature type="domain" description="GIY-YIG" evidence="7">
    <location>
        <begin position="12"/>
        <end position="97"/>
    </location>
</feature>
<dbReference type="Pfam" id="PF22920">
    <property type="entry name" value="UvrC_RNaseH"/>
    <property type="match status" value="1"/>
</dbReference>
<evidence type="ECO:0000256" key="1">
    <source>
        <dbReference type="ARBA" id="ARBA00022490"/>
    </source>
</evidence>
<dbReference type="Gene3D" id="1.10.150.20">
    <property type="entry name" value="5' to 3' exonuclease, C-terminal subdomain"/>
    <property type="match status" value="1"/>
</dbReference>
<dbReference type="InterPro" id="IPR004791">
    <property type="entry name" value="UvrC"/>
</dbReference>
<reference evidence="9" key="1">
    <citation type="submission" date="2016-10" db="EMBL/GenBank/DDBJ databases">
        <authorList>
            <person name="de Groot N.N."/>
        </authorList>
    </citation>
    <scope>NUCLEOTIDE SEQUENCE</scope>
</reference>
<dbReference type="InterPro" id="IPR047296">
    <property type="entry name" value="GIY-YIG_UvrC_Cho"/>
</dbReference>
<dbReference type="Pfam" id="PF02151">
    <property type="entry name" value="UVR"/>
    <property type="match status" value="1"/>
</dbReference>
<protein>
    <submittedName>
        <fullName evidence="9">Excinuclease ABC subunit C</fullName>
    </submittedName>
</protein>
<dbReference type="SUPFAM" id="SSF46600">
    <property type="entry name" value="C-terminal UvrC-binding domain of UvrB"/>
    <property type="match status" value="1"/>
</dbReference>
<gene>
    <name evidence="9" type="ORF">MNB_SM-4-568</name>
</gene>
<dbReference type="GO" id="GO:0009381">
    <property type="term" value="F:excinuclease ABC activity"/>
    <property type="evidence" value="ECO:0007669"/>
    <property type="project" value="InterPro"/>
</dbReference>
<dbReference type="SUPFAM" id="SSF47781">
    <property type="entry name" value="RuvA domain 2-like"/>
    <property type="match status" value="1"/>
</dbReference>
<dbReference type="Pfam" id="PF08459">
    <property type="entry name" value="UvrC_RNaseH_dom"/>
    <property type="match status" value="1"/>
</dbReference>
<keyword evidence="5" id="KW-0234">DNA repair</keyword>
<dbReference type="Gene3D" id="3.30.420.340">
    <property type="entry name" value="UvrC, RNAse H endonuclease domain"/>
    <property type="match status" value="1"/>
</dbReference>
<feature type="domain" description="UvrC family homology region profile" evidence="8">
    <location>
        <begin position="264"/>
        <end position="472"/>
    </location>
</feature>
<keyword evidence="4" id="KW-0267">Excision nuclease</keyword>
<keyword evidence="3" id="KW-0228">DNA excision</keyword>
<evidence type="ECO:0000256" key="5">
    <source>
        <dbReference type="ARBA" id="ARBA00023204"/>
    </source>
</evidence>
<proteinExistence type="inferred from homology"/>
<dbReference type="Pfam" id="PF01541">
    <property type="entry name" value="GIY-YIG"/>
    <property type="match status" value="1"/>
</dbReference>
<dbReference type="InterPro" id="IPR035901">
    <property type="entry name" value="GIY-YIG_endonuc_sf"/>
</dbReference>
<evidence type="ECO:0000256" key="3">
    <source>
        <dbReference type="ARBA" id="ARBA00022769"/>
    </source>
</evidence>
<dbReference type="InterPro" id="IPR038476">
    <property type="entry name" value="UvrC_RNase_H_dom_sf"/>
</dbReference>
<dbReference type="GO" id="GO:0006289">
    <property type="term" value="P:nucleotide-excision repair"/>
    <property type="evidence" value="ECO:0007669"/>
    <property type="project" value="InterPro"/>
</dbReference>
<dbReference type="InterPro" id="IPR036876">
    <property type="entry name" value="UVR_dom_sf"/>
</dbReference>
<dbReference type="FunFam" id="3.40.1440.10:FF:000001">
    <property type="entry name" value="UvrABC system protein C"/>
    <property type="match status" value="1"/>
</dbReference>
<dbReference type="Gene3D" id="4.10.860.10">
    <property type="entry name" value="UVR domain"/>
    <property type="match status" value="1"/>
</dbReference>
<dbReference type="GO" id="GO:0009380">
    <property type="term" value="C:excinuclease repair complex"/>
    <property type="evidence" value="ECO:0007669"/>
    <property type="project" value="InterPro"/>
</dbReference>
<name>A0A1W1C3N7_9ZZZZ</name>
<dbReference type="PANTHER" id="PTHR30562">
    <property type="entry name" value="UVRC/OXIDOREDUCTASE"/>
    <property type="match status" value="1"/>
</dbReference>
<evidence type="ECO:0000313" key="9">
    <source>
        <dbReference type="EMBL" id="SFV60332.1"/>
    </source>
</evidence>
<dbReference type="InterPro" id="IPR010994">
    <property type="entry name" value="RuvA_2-like"/>
</dbReference>
<dbReference type="InterPro" id="IPR000305">
    <property type="entry name" value="GIY-YIG_endonuc"/>
</dbReference>
<keyword evidence="2" id="KW-0227">DNA damage</keyword>
<dbReference type="InterPro" id="IPR001162">
    <property type="entry name" value="UvrC_RNase_H_dom"/>
</dbReference>
<organism evidence="9">
    <name type="scientific">hydrothermal vent metagenome</name>
    <dbReference type="NCBI Taxonomy" id="652676"/>
    <lineage>
        <taxon>unclassified sequences</taxon>
        <taxon>metagenomes</taxon>
        <taxon>ecological metagenomes</taxon>
    </lineage>
</organism>
<evidence type="ECO:0000259" key="7">
    <source>
        <dbReference type="PROSITE" id="PS50164"/>
    </source>
</evidence>
<dbReference type="PROSITE" id="PS50165">
    <property type="entry name" value="UVRC"/>
    <property type="match status" value="1"/>
</dbReference>
<dbReference type="PROSITE" id="PS50151">
    <property type="entry name" value="UVR"/>
    <property type="match status" value="1"/>
</dbReference>
<dbReference type="PANTHER" id="PTHR30562:SF1">
    <property type="entry name" value="UVRABC SYSTEM PROTEIN C"/>
    <property type="match status" value="1"/>
</dbReference>
<dbReference type="CDD" id="cd10434">
    <property type="entry name" value="GIY-YIG_UvrC_Cho"/>
    <property type="match status" value="1"/>
</dbReference>
<evidence type="ECO:0000259" key="8">
    <source>
        <dbReference type="PROSITE" id="PS50165"/>
    </source>
</evidence>
<dbReference type="PROSITE" id="PS50164">
    <property type="entry name" value="GIY_YIG"/>
    <property type="match status" value="1"/>
</dbReference>
<dbReference type="NCBIfam" id="TIGR00194">
    <property type="entry name" value="uvrC"/>
    <property type="match status" value="1"/>
</dbReference>
<dbReference type="InterPro" id="IPR050066">
    <property type="entry name" value="UvrABC_protein_C"/>
</dbReference>